<evidence type="ECO:0000259" key="3">
    <source>
        <dbReference type="Pfam" id="PF07228"/>
    </source>
</evidence>
<dbReference type="Pfam" id="PF07228">
    <property type="entry name" value="SpoIIE"/>
    <property type="match status" value="1"/>
</dbReference>
<feature type="transmembrane region" description="Helical" evidence="2">
    <location>
        <begin position="267"/>
        <end position="285"/>
    </location>
</feature>
<dbReference type="OrthoDB" id="310377at2"/>
<feature type="transmembrane region" description="Helical" evidence="2">
    <location>
        <begin position="200"/>
        <end position="222"/>
    </location>
</feature>
<dbReference type="AlphaFoldDB" id="A0A2M9XFD4"/>
<keyword evidence="6" id="KW-1185">Reference proteome</keyword>
<keyword evidence="1" id="KW-0378">Hydrolase</keyword>
<dbReference type="EMBL" id="NPDN01000003">
    <property type="protein sequence ID" value="PJZ26386.1"/>
    <property type="molecule type" value="Genomic_DNA"/>
</dbReference>
<dbReference type="InterPro" id="IPR001932">
    <property type="entry name" value="PPM-type_phosphatase-like_dom"/>
</dbReference>
<dbReference type="Proteomes" id="UP000232196">
    <property type="component" value="Unassembled WGS sequence"/>
</dbReference>
<evidence type="ECO:0000256" key="2">
    <source>
        <dbReference type="SAM" id="Phobius"/>
    </source>
</evidence>
<organism evidence="5 6">
    <name type="scientific">Leptospira hartskeerlii</name>
    <dbReference type="NCBI Taxonomy" id="2023177"/>
    <lineage>
        <taxon>Bacteria</taxon>
        <taxon>Pseudomonadati</taxon>
        <taxon>Spirochaetota</taxon>
        <taxon>Spirochaetia</taxon>
        <taxon>Leptospirales</taxon>
        <taxon>Leptospiraceae</taxon>
        <taxon>Leptospira</taxon>
    </lineage>
</organism>
<keyword evidence="2" id="KW-1133">Transmembrane helix</keyword>
<name>A0A2M9XFD4_9LEPT</name>
<dbReference type="Pfam" id="PF07695">
    <property type="entry name" value="7TMR-DISM_7TM"/>
    <property type="match status" value="1"/>
</dbReference>
<protein>
    <submittedName>
        <fullName evidence="5">Stage II sporulation protein E</fullName>
    </submittedName>
</protein>
<feature type="transmembrane region" description="Helical" evidence="2">
    <location>
        <begin position="229"/>
        <end position="247"/>
    </location>
</feature>
<dbReference type="Gene3D" id="3.60.40.10">
    <property type="entry name" value="PPM-type phosphatase domain"/>
    <property type="match status" value="1"/>
</dbReference>
<comment type="caution">
    <text evidence="5">The sequence shown here is derived from an EMBL/GenBank/DDBJ whole genome shotgun (WGS) entry which is preliminary data.</text>
</comment>
<dbReference type="Gene3D" id="1.25.40.10">
    <property type="entry name" value="Tetratricopeptide repeat domain"/>
    <property type="match status" value="1"/>
</dbReference>
<dbReference type="InterPro" id="IPR036457">
    <property type="entry name" value="PPM-type-like_dom_sf"/>
</dbReference>
<accession>A0A2M9XFD4</accession>
<dbReference type="PANTHER" id="PTHR43156:SF2">
    <property type="entry name" value="STAGE II SPORULATION PROTEIN E"/>
    <property type="match status" value="1"/>
</dbReference>
<feature type="transmembrane region" description="Helical" evidence="2">
    <location>
        <begin position="317"/>
        <end position="337"/>
    </location>
</feature>
<proteinExistence type="predicted"/>
<dbReference type="SUPFAM" id="SSF81606">
    <property type="entry name" value="PP2C-like"/>
    <property type="match status" value="1"/>
</dbReference>
<feature type="transmembrane region" description="Helical" evidence="2">
    <location>
        <begin position="374"/>
        <end position="396"/>
    </location>
</feature>
<keyword evidence="2" id="KW-0812">Transmembrane</keyword>
<feature type="domain" description="PPM-type phosphatase" evidence="3">
    <location>
        <begin position="501"/>
        <end position="697"/>
    </location>
</feature>
<feature type="transmembrane region" description="Helical" evidence="2">
    <location>
        <begin position="292"/>
        <end position="311"/>
    </location>
</feature>
<dbReference type="InterPro" id="IPR052016">
    <property type="entry name" value="Bact_Sigma-Reg"/>
</dbReference>
<dbReference type="GO" id="GO:0016791">
    <property type="term" value="F:phosphatase activity"/>
    <property type="evidence" value="ECO:0007669"/>
    <property type="project" value="TreeGrafter"/>
</dbReference>
<evidence type="ECO:0000259" key="4">
    <source>
        <dbReference type="Pfam" id="PF07695"/>
    </source>
</evidence>
<evidence type="ECO:0000256" key="1">
    <source>
        <dbReference type="ARBA" id="ARBA00022801"/>
    </source>
</evidence>
<evidence type="ECO:0000313" key="6">
    <source>
        <dbReference type="Proteomes" id="UP000232196"/>
    </source>
</evidence>
<dbReference type="PANTHER" id="PTHR43156">
    <property type="entry name" value="STAGE II SPORULATION PROTEIN E-RELATED"/>
    <property type="match status" value="1"/>
</dbReference>
<dbReference type="SUPFAM" id="SSF48452">
    <property type="entry name" value="TPR-like"/>
    <property type="match status" value="1"/>
</dbReference>
<keyword evidence="2" id="KW-0472">Membrane</keyword>
<feature type="domain" description="7TM-DISM receptor extracellular" evidence="4">
    <location>
        <begin position="204"/>
        <end position="398"/>
    </location>
</feature>
<dbReference type="InterPro" id="IPR011623">
    <property type="entry name" value="7TMR_DISM_rcpt_extracell_dom1"/>
</dbReference>
<dbReference type="InterPro" id="IPR011990">
    <property type="entry name" value="TPR-like_helical_dom_sf"/>
</dbReference>
<sequence length="824" mass="92980">MTKLKFIIPSNLHRFVSQKLLIFCLVFSFGNCERASWIAEDSILSLNGEWEFISDNNANPDFKKGTKITVPFDFSSNDVYQNFDGCISIRHALPEKIRSWMNQQTSIAIDSGHSSDFAEFYLNETSKLGLIGKTGRREPYLSGQDGRIVSVLPAAAFRPGGENFIYAKICTIPGKPFHWSGPTISLGLSESIFKKFGLELSVAFLLAAVYISVGLYHLLLAVRRPSDIFNLYFGLFAIFFSIFHLTNNSTAEILFGSHRQLQSKVDQFSLMMFIGSLLLFIARFFQGKHPKFAIYSSALYGIVGLLDIFVNQYIRDLLLTIVAGLTVVFVLPYISFITGRSAWKGNSDARLLLGGVALIALGGVHDYAVTNRFINSALIMPFTFLAFILGIAFILANRFVRVHNEVEELNASLEEKVRQRTNDLQKSLTEIKELKHQQDGDYFLTSQLMQPLAGNYGHSDIVRAEILCRQKKRFQFRNWQGELGGDLCAVYSLKLKGRPVLVFFNGDAMGKSMQGAGGALIMGTIFKTIVTRTQNTVEMQELFPEHWLRRCYHELKSVFVSFDGRMLISMVVGIVDEESGLMYFVNAEHPQVVMYRDGRADFLSENGMLRKVGVEDPEEVFVVQTLQLKPNDVILIGSDGRDDVQLGINEDGNQIINEDERAFLRDVEEAKAELLQIEALIHSRGDIIDDLSLVRISYKEEMTSVADILDDPFQNQQVPDAISEKATRRKALRNAVEEKDYIYVGSEGQKYLEKYPDDSPVYLWVSYALARLGNYDKAIDFGEVLLMRDPTHSKNLEHLSKLHYKNGNKVRAEALLAASKHKLD</sequence>
<reference evidence="5 6" key="1">
    <citation type="submission" date="2017-07" db="EMBL/GenBank/DDBJ databases">
        <title>Leptospira spp. isolated from tropical soils.</title>
        <authorList>
            <person name="Thibeaux R."/>
            <person name="Iraola G."/>
            <person name="Ferres I."/>
            <person name="Bierque E."/>
            <person name="Girault D."/>
            <person name="Soupe-Gilbert M.-E."/>
            <person name="Picardeau M."/>
            <person name="Goarant C."/>
        </authorList>
    </citation>
    <scope>NUCLEOTIDE SEQUENCE [LARGE SCALE GENOMIC DNA]</scope>
    <source>
        <strain evidence="5 6">MCA1-C-A1</strain>
    </source>
</reference>
<evidence type="ECO:0000313" key="5">
    <source>
        <dbReference type="EMBL" id="PJZ26386.1"/>
    </source>
</evidence>
<gene>
    <name evidence="5" type="ORF">CH357_07810</name>
</gene>
<dbReference type="RefSeq" id="WP_100706173.1">
    <property type="nucleotide sequence ID" value="NZ_NPDL01000003.1"/>
</dbReference>